<comment type="caution">
    <text evidence="1">The sequence shown here is derived from an EMBL/GenBank/DDBJ whole genome shotgun (WGS) entry which is preliminary data.</text>
</comment>
<proteinExistence type="predicted"/>
<dbReference type="Proteomes" id="UP000749334">
    <property type="component" value="Unassembled WGS sequence"/>
</dbReference>
<reference evidence="1" key="2">
    <citation type="submission" date="2021-09" db="EMBL/GenBank/DDBJ databases">
        <authorList>
            <person name="Gilroy R."/>
        </authorList>
    </citation>
    <scope>NUCLEOTIDE SEQUENCE</scope>
    <source>
        <strain evidence="1">ChiHjej11B10-15683</strain>
    </source>
</reference>
<name>A0A921L1G9_9PAST</name>
<accession>A0A921L1G9</accession>
<dbReference type="AlphaFoldDB" id="A0A921L1G9"/>
<sequence>MVIKELKNEQYRKAKVAKYRDYDQPDEKGEYGDYLKGISAEKTHNGYFSIDKNKRLIDPKVKKNNGHEADDVDAYDLILKDKERLLSFKETVRFIFSHSALREGWDNPNVFVICTLKSSVNLLNIWKSVPKLWFMPNCHVVSLFLRRWGITTPIGPLPLRRER</sequence>
<reference evidence="1" key="1">
    <citation type="journal article" date="2021" name="PeerJ">
        <title>Extensive microbial diversity within the chicken gut microbiome revealed by metagenomics and culture.</title>
        <authorList>
            <person name="Gilroy R."/>
            <person name="Ravi A."/>
            <person name="Getino M."/>
            <person name="Pursley I."/>
            <person name="Horton D.L."/>
            <person name="Alikhan N.F."/>
            <person name="Baker D."/>
            <person name="Gharbi K."/>
            <person name="Hall N."/>
            <person name="Watson M."/>
            <person name="Adriaenssens E.M."/>
            <person name="Foster-Nyarko E."/>
            <person name="Jarju S."/>
            <person name="Secka A."/>
            <person name="Antonio M."/>
            <person name="Oren A."/>
            <person name="Chaudhuri R.R."/>
            <person name="La Ragione R."/>
            <person name="Hildebrand F."/>
            <person name="Pallen M.J."/>
        </authorList>
    </citation>
    <scope>NUCLEOTIDE SEQUENCE</scope>
    <source>
        <strain evidence="1">ChiHjej11B10-15683</strain>
    </source>
</reference>
<dbReference type="EMBL" id="DYVQ01000069">
    <property type="protein sequence ID" value="HJF74000.1"/>
    <property type="molecule type" value="Genomic_DNA"/>
</dbReference>
<evidence type="ECO:0000313" key="2">
    <source>
        <dbReference type="Proteomes" id="UP000749334"/>
    </source>
</evidence>
<evidence type="ECO:0000313" key="1">
    <source>
        <dbReference type="EMBL" id="HJF74000.1"/>
    </source>
</evidence>
<dbReference type="RefSeq" id="WP_418251625.1">
    <property type="nucleotide sequence ID" value="NZ_JARTDO010000004.1"/>
</dbReference>
<organism evidence="1 2">
    <name type="scientific">Gallibacterium anatis</name>
    <dbReference type="NCBI Taxonomy" id="750"/>
    <lineage>
        <taxon>Bacteria</taxon>
        <taxon>Pseudomonadati</taxon>
        <taxon>Pseudomonadota</taxon>
        <taxon>Gammaproteobacteria</taxon>
        <taxon>Pasteurellales</taxon>
        <taxon>Pasteurellaceae</taxon>
        <taxon>Gallibacterium</taxon>
    </lineage>
</organism>
<protein>
    <submittedName>
        <fullName evidence="1">Uncharacterized protein</fullName>
    </submittedName>
</protein>
<gene>
    <name evidence="1" type="ORF">K8W15_07440</name>
</gene>